<evidence type="ECO:0000256" key="3">
    <source>
        <dbReference type="SAM" id="MobiDB-lite"/>
    </source>
</evidence>
<evidence type="ECO:0000256" key="2">
    <source>
        <dbReference type="ARBA" id="ARBA00023315"/>
    </source>
</evidence>
<keyword evidence="1 5" id="KW-0808">Transferase</keyword>
<dbReference type="EMBL" id="LQBK01000022">
    <property type="protein sequence ID" value="KUG56507.1"/>
    <property type="molecule type" value="Genomic_DNA"/>
</dbReference>
<dbReference type="SUPFAM" id="SSF69593">
    <property type="entry name" value="Glycerol-3-phosphate (1)-acyltransferase"/>
    <property type="match status" value="1"/>
</dbReference>
<dbReference type="OrthoDB" id="9808424at2"/>
<evidence type="ECO:0000259" key="4">
    <source>
        <dbReference type="SMART" id="SM00563"/>
    </source>
</evidence>
<dbReference type="eggNOG" id="COG0204">
    <property type="taxonomic scope" value="Bacteria"/>
</dbReference>
<proteinExistence type="predicted"/>
<feature type="compositionally biased region" description="Low complexity" evidence="3">
    <location>
        <begin position="22"/>
        <end position="39"/>
    </location>
</feature>
<dbReference type="Proteomes" id="UP000053512">
    <property type="component" value="Unassembled WGS sequence"/>
</dbReference>
<evidence type="ECO:0000313" key="6">
    <source>
        <dbReference type="Proteomes" id="UP000053512"/>
    </source>
</evidence>
<dbReference type="SMART" id="SM00563">
    <property type="entry name" value="PlsC"/>
    <property type="match status" value="1"/>
</dbReference>
<keyword evidence="2 5" id="KW-0012">Acyltransferase</keyword>
<feature type="region of interest" description="Disordered" evidence="3">
    <location>
        <begin position="1"/>
        <end position="46"/>
    </location>
</feature>
<dbReference type="InterPro" id="IPR002123">
    <property type="entry name" value="Plipid/glycerol_acylTrfase"/>
</dbReference>
<dbReference type="GO" id="GO:0003841">
    <property type="term" value="F:1-acylglycerol-3-phosphate O-acyltransferase activity"/>
    <property type="evidence" value="ECO:0007669"/>
    <property type="project" value="TreeGrafter"/>
</dbReference>
<dbReference type="CDD" id="cd07989">
    <property type="entry name" value="LPLAT_AGPAT-like"/>
    <property type="match status" value="1"/>
</dbReference>
<dbReference type="PANTHER" id="PTHR10434">
    <property type="entry name" value="1-ACYL-SN-GLYCEROL-3-PHOSPHATE ACYLTRANSFERASE"/>
    <property type="match status" value="1"/>
</dbReference>
<sequence>MTRRGPQEPVPVQRSIDGNGAGPSSAAEAAPEAPPASSAHLSPERFRDPRRRLARRIAQRIFLQGLAYRTVRRTVVTHPAADALDGACIVVANHSSHLDAPLVLGSVPRRIRRDLATGVAADYFFTAPHKRMFTELIFNAFPVDRTGTGANRGLSKQLLKAGVPLLIFPEGTRSRTGKMGSFKIGAAGLAKAVGVPVVPVALIGAYEAMPRGARWPRRGRPRVVVAVGEPLAAREKEPTSSFNDRIEASVRSLYAEHRPRIDA</sequence>
<dbReference type="PANTHER" id="PTHR10434:SF11">
    <property type="entry name" value="1-ACYL-SN-GLYCEROL-3-PHOSPHATE ACYLTRANSFERASE"/>
    <property type="match status" value="1"/>
</dbReference>
<feature type="domain" description="Phospholipid/glycerol acyltransferase" evidence="4">
    <location>
        <begin position="88"/>
        <end position="205"/>
    </location>
</feature>
<evidence type="ECO:0000256" key="1">
    <source>
        <dbReference type="ARBA" id="ARBA00022679"/>
    </source>
</evidence>
<reference evidence="6" key="1">
    <citation type="submission" date="2015-12" db="EMBL/GenBank/DDBJ databases">
        <authorList>
            <person name="Nair G.R."/>
            <person name="Kaur G."/>
            <person name="Mayilraj S."/>
        </authorList>
    </citation>
    <scope>NUCLEOTIDE SEQUENCE [LARGE SCALE GENOMIC DNA]</scope>
    <source>
        <strain evidence="6">CD08_4</strain>
    </source>
</reference>
<name>A0A0W8I9H9_KOCRO</name>
<evidence type="ECO:0000313" key="5">
    <source>
        <dbReference type="EMBL" id="KUG56507.1"/>
    </source>
</evidence>
<organism evidence="5 6">
    <name type="scientific">Kocuria rosea subsp. polaris</name>
    <dbReference type="NCBI Taxonomy" id="136273"/>
    <lineage>
        <taxon>Bacteria</taxon>
        <taxon>Bacillati</taxon>
        <taxon>Actinomycetota</taxon>
        <taxon>Actinomycetes</taxon>
        <taxon>Micrococcales</taxon>
        <taxon>Micrococcaceae</taxon>
        <taxon>Kocuria</taxon>
    </lineage>
</organism>
<accession>A0A0W8I9H9</accession>
<protein>
    <submittedName>
        <fullName evidence="5">Acyltransferase</fullName>
    </submittedName>
</protein>
<dbReference type="AlphaFoldDB" id="A0A0W8I9H9"/>
<gene>
    <name evidence="5" type="ORF">AVL61_05420</name>
</gene>
<dbReference type="Pfam" id="PF01553">
    <property type="entry name" value="Acyltransferase"/>
    <property type="match status" value="1"/>
</dbReference>
<comment type="caution">
    <text evidence="5">The sequence shown here is derived from an EMBL/GenBank/DDBJ whole genome shotgun (WGS) entry which is preliminary data.</text>
</comment>
<dbReference type="STRING" id="136273.GY22_16350"/>
<dbReference type="GO" id="GO:0006654">
    <property type="term" value="P:phosphatidic acid biosynthetic process"/>
    <property type="evidence" value="ECO:0007669"/>
    <property type="project" value="TreeGrafter"/>
</dbReference>